<protein>
    <recommendedName>
        <fullName evidence="4">Hydrophobin</fullName>
    </recommendedName>
</protein>
<dbReference type="AlphaFoldDB" id="A0A0L0W366"/>
<keyword evidence="1" id="KW-0732">Signal</keyword>
<comment type="caution">
    <text evidence="2">The sequence shown here is derived from an EMBL/GenBank/DDBJ whole genome shotgun (WGS) entry which is preliminary data.</text>
</comment>
<sequence>MLYLQLFLVLCASLGVTARIDNPATNPNPYPGFVCPAGRIPWCIASVYQNLPTHKVSKAINAKQYPGVAPYPGVRYDCEDTTHDNQACCSQQFNTAGAQAVVFSDVKSFCLDPSGHQYSDPSKQ</sequence>
<organism evidence="2 3">
    <name type="scientific">Puccinia striiformis f. sp. tritici PST-78</name>
    <dbReference type="NCBI Taxonomy" id="1165861"/>
    <lineage>
        <taxon>Eukaryota</taxon>
        <taxon>Fungi</taxon>
        <taxon>Dikarya</taxon>
        <taxon>Basidiomycota</taxon>
        <taxon>Pucciniomycotina</taxon>
        <taxon>Pucciniomycetes</taxon>
        <taxon>Pucciniales</taxon>
        <taxon>Pucciniaceae</taxon>
        <taxon>Puccinia</taxon>
    </lineage>
</organism>
<feature type="chain" id="PRO_5005550845" description="Hydrophobin" evidence="1">
    <location>
        <begin position="19"/>
        <end position="124"/>
    </location>
</feature>
<name>A0A0L0W366_9BASI</name>
<evidence type="ECO:0000313" key="3">
    <source>
        <dbReference type="Proteomes" id="UP000054564"/>
    </source>
</evidence>
<evidence type="ECO:0000256" key="1">
    <source>
        <dbReference type="SAM" id="SignalP"/>
    </source>
</evidence>
<dbReference type="EMBL" id="AJIL01000006">
    <property type="protein sequence ID" value="KNF05735.1"/>
    <property type="molecule type" value="Genomic_DNA"/>
</dbReference>
<accession>A0A0L0W366</accession>
<evidence type="ECO:0000313" key="2">
    <source>
        <dbReference type="EMBL" id="KNF05735.1"/>
    </source>
</evidence>
<feature type="signal peptide" evidence="1">
    <location>
        <begin position="1"/>
        <end position="18"/>
    </location>
</feature>
<proteinExistence type="predicted"/>
<reference evidence="3" key="1">
    <citation type="submission" date="2014-03" db="EMBL/GenBank/DDBJ databases">
        <title>The Genome Sequence of Puccinia striiformis f. sp. tritici PST-78.</title>
        <authorList>
            <consortium name="The Broad Institute Genome Sequencing Platform"/>
            <person name="Cuomo C."/>
            <person name="Hulbert S."/>
            <person name="Chen X."/>
            <person name="Walker B."/>
            <person name="Young S.K."/>
            <person name="Zeng Q."/>
            <person name="Gargeya S."/>
            <person name="Fitzgerald M."/>
            <person name="Haas B."/>
            <person name="Abouelleil A."/>
            <person name="Alvarado L."/>
            <person name="Arachchi H.M."/>
            <person name="Berlin A.M."/>
            <person name="Chapman S.B."/>
            <person name="Goldberg J."/>
            <person name="Griggs A."/>
            <person name="Gujja S."/>
            <person name="Hansen M."/>
            <person name="Howarth C."/>
            <person name="Imamovic A."/>
            <person name="Larimer J."/>
            <person name="McCowan C."/>
            <person name="Montmayeur A."/>
            <person name="Murphy C."/>
            <person name="Neiman D."/>
            <person name="Pearson M."/>
            <person name="Priest M."/>
            <person name="Roberts A."/>
            <person name="Saif S."/>
            <person name="Shea T."/>
            <person name="Sisk P."/>
            <person name="Sykes S."/>
            <person name="Wortman J."/>
            <person name="Nusbaum C."/>
            <person name="Birren B."/>
        </authorList>
    </citation>
    <scope>NUCLEOTIDE SEQUENCE [LARGE SCALE GENOMIC DNA]</scope>
    <source>
        <strain evidence="3">race PST-78</strain>
    </source>
</reference>
<gene>
    <name evidence="2" type="ORF">PSTG_01135</name>
</gene>
<keyword evidence="3" id="KW-1185">Reference proteome</keyword>
<evidence type="ECO:0008006" key="4">
    <source>
        <dbReference type="Google" id="ProtNLM"/>
    </source>
</evidence>
<dbReference type="Proteomes" id="UP000054564">
    <property type="component" value="Unassembled WGS sequence"/>
</dbReference>